<dbReference type="SMART" id="SM00166">
    <property type="entry name" value="UBX"/>
    <property type="match status" value="1"/>
</dbReference>
<protein>
    <recommendedName>
        <fullName evidence="4">UBX domain-containing protein 2</fullName>
    </recommendedName>
</protein>
<evidence type="ECO:0000256" key="1">
    <source>
        <dbReference type="ARBA" id="ARBA00004406"/>
    </source>
</evidence>
<dbReference type="SUPFAM" id="SSF52833">
    <property type="entry name" value="Thioredoxin-like"/>
    <property type="match status" value="1"/>
</dbReference>
<dbReference type="CDD" id="cd01767">
    <property type="entry name" value="UBX"/>
    <property type="match status" value="1"/>
</dbReference>
<feature type="region of interest" description="Disordered" evidence="6">
    <location>
        <begin position="255"/>
        <end position="288"/>
    </location>
</feature>
<dbReference type="Proteomes" id="UP001287356">
    <property type="component" value="Unassembled WGS sequence"/>
</dbReference>
<keyword evidence="7" id="KW-0812">Transmembrane</keyword>
<comment type="caution">
    <text evidence="9">The sequence shown here is derived from an EMBL/GenBank/DDBJ whole genome shotgun (WGS) entry which is preliminary data.</text>
</comment>
<dbReference type="AlphaFoldDB" id="A0AAE0JZ22"/>
<dbReference type="PANTHER" id="PTHR46424:SF1">
    <property type="entry name" value="UBX DOMAIN-CONTAINING PROTEIN 4"/>
    <property type="match status" value="1"/>
</dbReference>
<feature type="compositionally biased region" description="Low complexity" evidence="6">
    <location>
        <begin position="419"/>
        <end position="434"/>
    </location>
</feature>
<dbReference type="GO" id="GO:0005789">
    <property type="term" value="C:endoplasmic reticulum membrane"/>
    <property type="evidence" value="ECO:0007669"/>
    <property type="project" value="UniProtKB-SubCell"/>
</dbReference>
<reference evidence="9" key="1">
    <citation type="journal article" date="2023" name="Mol. Phylogenet. Evol.">
        <title>Genome-scale phylogeny and comparative genomics of the fungal order Sordariales.</title>
        <authorList>
            <person name="Hensen N."/>
            <person name="Bonometti L."/>
            <person name="Westerberg I."/>
            <person name="Brannstrom I.O."/>
            <person name="Guillou S."/>
            <person name="Cros-Aarteil S."/>
            <person name="Calhoun S."/>
            <person name="Haridas S."/>
            <person name="Kuo A."/>
            <person name="Mondo S."/>
            <person name="Pangilinan J."/>
            <person name="Riley R."/>
            <person name="LaButti K."/>
            <person name="Andreopoulos B."/>
            <person name="Lipzen A."/>
            <person name="Chen C."/>
            <person name="Yan M."/>
            <person name="Daum C."/>
            <person name="Ng V."/>
            <person name="Clum A."/>
            <person name="Steindorff A."/>
            <person name="Ohm R.A."/>
            <person name="Martin F."/>
            <person name="Silar P."/>
            <person name="Natvig D.O."/>
            <person name="Lalanne C."/>
            <person name="Gautier V."/>
            <person name="Ament-Velasquez S.L."/>
            <person name="Kruys A."/>
            <person name="Hutchinson M.I."/>
            <person name="Powell A.J."/>
            <person name="Barry K."/>
            <person name="Miller A.N."/>
            <person name="Grigoriev I.V."/>
            <person name="Debuchy R."/>
            <person name="Gladieux P."/>
            <person name="Hiltunen Thoren M."/>
            <person name="Johannesson H."/>
        </authorList>
    </citation>
    <scope>NUCLEOTIDE SEQUENCE</scope>
    <source>
        <strain evidence="9">CBS 958.72</strain>
    </source>
</reference>
<feature type="compositionally biased region" description="Basic and acidic residues" evidence="6">
    <location>
        <begin position="185"/>
        <end position="210"/>
    </location>
</feature>
<feature type="region of interest" description="Disordered" evidence="6">
    <location>
        <begin position="419"/>
        <end position="474"/>
    </location>
</feature>
<evidence type="ECO:0000313" key="9">
    <source>
        <dbReference type="EMBL" id="KAK3366979.1"/>
    </source>
</evidence>
<feature type="domain" description="UBX" evidence="8">
    <location>
        <begin position="286"/>
        <end position="367"/>
    </location>
</feature>
<comment type="subunit">
    <text evidence="3">Directly interacts with VCP. Interacts with UBQLN1. Forms a complex with VCP and UBQLN1.</text>
</comment>
<dbReference type="PANTHER" id="PTHR46424">
    <property type="entry name" value="UBX DOMAIN-CONTAINING PROTEIN 4"/>
    <property type="match status" value="1"/>
</dbReference>
<proteinExistence type="predicted"/>
<dbReference type="Gene3D" id="3.10.20.90">
    <property type="entry name" value="Phosphatidylinositol 3-kinase Catalytic Subunit, Chain A, domain 1"/>
    <property type="match status" value="1"/>
</dbReference>
<feature type="compositionally biased region" description="Basic and acidic residues" evidence="6">
    <location>
        <begin position="255"/>
        <end position="264"/>
    </location>
</feature>
<feature type="compositionally biased region" description="Low complexity" evidence="6">
    <location>
        <begin position="130"/>
        <end position="171"/>
    </location>
</feature>
<feature type="compositionally biased region" description="Polar residues" evidence="6">
    <location>
        <begin position="437"/>
        <end position="446"/>
    </location>
</feature>
<dbReference type="Pfam" id="PF23187">
    <property type="entry name" value="UBX7_N"/>
    <property type="match status" value="1"/>
</dbReference>
<feature type="compositionally biased region" description="Basic and acidic residues" evidence="6">
    <location>
        <begin position="221"/>
        <end position="237"/>
    </location>
</feature>
<evidence type="ECO:0000256" key="5">
    <source>
        <dbReference type="ARBA" id="ARBA00046062"/>
    </source>
</evidence>
<accession>A0AAE0JZ22</accession>
<keyword evidence="10" id="KW-1185">Reference proteome</keyword>
<evidence type="ECO:0000256" key="4">
    <source>
        <dbReference type="ARBA" id="ARBA00041575"/>
    </source>
</evidence>
<dbReference type="GO" id="GO:0036503">
    <property type="term" value="P:ERAD pathway"/>
    <property type="evidence" value="ECO:0007669"/>
    <property type="project" value="TreeGrafter"/>
</dbReference>
<sequence length="474" mass="51508">MSFFQGTLQEGIATAVQEAKSVVCFVTDGQAESQLWEEELLVVEDIVSLLKDQAVTLRLEAGSQEEGHLTQFYPVPKKPTIVIIKNGELKEYIAAGVSKDDFMKRISQALRPAVAVPVQTEATSAPVQTQAQASVPAPVSAPASALPRTQPTPGAGSTTTGSGQATSSQATETRAQLQSYQAAQKKNEERKKREEEEAKRIRAEKAKAKADAQATGGSSDPKAKQAELLKKKQREAREERQRILKAIEDDKAARRALQAERQADRNATVEAEKAAPASQTLTSKGRPSEHCSIQVRLFDGSTIRNRFSSAQTLKDVRQWVDNTHEDGNTNYTFKVLLTPLPSKRLDVTEEAKSLLALGLTPSSTLILLPVQKFAAAYVGADPQGNVFSRFIAFILAIVSGFFSGVAAFFSTLFSTSGPPTAPDPAAAQDQASDGNRSRVSGLNNRNRGADRRDEQQFYNGNSTNFQPRRDDDEE</sequence>
<feature type="region of interest" description="Disordered" evidence="6">
    <location>
        <begin position="124"/>
        <end position="237"/>
    </location>
</feature>
<keyword evidence="2" id="KW-0834">Unfolded protein response</keyword>
<dbReference type="InterPro" id="IPR001012">
    <property type="entry name" value="UBX_dom"/>
</dbReference>
<dbReference type="SUPFAM" id="SSF54236">
    <property type="entry name" value="Ubiquitin-like"/>
    <property type="match status" value="1"/>
</dbReference>
<dbReference type="InterPro" id="IPR036249">
    <property type="entry name" value="Thioredoxin-like_sf"/>
</dbReference>
<evidence type="ECO:0000256" key="6">
    <source>
        <dbReference type="SAM" id="MobiDB-lite"/>
    </source>
</evidence>
<evidence type="ECO:0000256" key="3">
    <source>
        <dbReference type="ARBA" id="ARBA00038812"/>
    </source>
</evidence>
<dbReference type="Pfam" id="PF00789">
    <property type="entry name" value="UBX"/>
    <property type="match status" value="1"/>
</dbReference>
<dbReference type="EMBL" id="JAULSN010000007">
    <property type="protein sequence ID" value="KAK3366979.1"/>
    <property type="molecule type" value="Genomic_DNA"/>
</dbReference>
<dbReference type="GO" id="GO:0006986">
    <property type="term" value="P:response to unfolded protein"/>
    <property type="evidence" value="ECO:0007669"/>
    <property type="project" value="UniProtKB-KW"/>
</dbReference>
<dbReference type="InterPro" id="IPR029071">
    <property type="entry name" value="Ubiquitin-like_domsf"/>
</dbReference>
<evidence type="ECO:0000313" key="10">
    <source>
        <dbReference type="Proteomes" id="UP001287356"/>
    </source>
</evidence>
<dbReference type="PROSITE" id="PS50033">
    <property type="entry name" value="UBX"/>
    <property type="match status" value="1"/>
</dbReference>
<feature type="transmembrane region" description="Helical" evidence="7">
    <location>
        <begin position="390"/>
        <end position="413"/>
    </location>
</feature>
<reference evidence="9" key="2">
    <citation type="submission" date="2023-06" db="EMBL/GenBank/DDBJ databases">
        <authorList>
            <consortium name="Lawrence Berkeley National Laboratory"/>
            <person name="Haridas S."/>
            <person name="Hensen N."/>
            <person name="Bonometti L."/>
            <person name="Westerberg I."/>
            <person name="Brannstrom I.O."/>
            <person name="Guillou S."/>
            <person name="Cros-Aarteil S."/>
            <person name="Calhoun S."/>
            <person name="Kuo A."/>
            <person name="Mondo S."/>
            <person name="Pangilinan J."/>
            <person name="Riley R."/>
            <person name="Labutti K."/>
            <person name="Andreopoulos B."/>
            <person name="Lipzen A."/>
            <person name="Chen C."/>
            <person name="Yanf M."/>
            <person name="Daum C."/>
            <person name="Ng V."/>
            <person name="Clum A."/>
            <person name="Steindorff A."/>
            <person name="Ohm R."/>
            <person name="Martin F."/>
            <person name="Silar P."/>
            <person name="Natvig D."/>
            <person name="Lalanne C."/>
            <person name="Gautier V."/>
            <person name="Ament-Velasquez S.L."/>
            <person name="Kruys A."/>
            <person name="Hutchinson M.I."/>
            <person name="Powell A.J."/>
            <person name="Barry K."/>
            <person name="Miller A.N."/>
            <person name="Grigoriev I.V."/>
            <person name="Debuchy R."/>
            <person name="Gladieux P."/>
            <person name="Thoren M.H."/>
            <person name="Johannesson H."/>
        </authorList>
    </citation>
    <scope>NUCLEOTIDE SEQUENCE</scope>
    <source>
        <strain evidence="9">CBS 958.72</strain>
    </source>
</reference>
<name>A0AAE0JZ22_9PEZI</name>
<evidence type="ECO:0000259" key="8">
    <source>
        <dbReference type="PROSITE" id="PS50033"/>
    </source>
</evidence>
<evidence type="ECO:0000256" key="2">
    <source>
        <dbReference type="ARBA" id="ARBA00023230"/>
    </source>
</evidence>
<comment type="function">
    <text evidence="5">Involved in endoplasmic reticulum-associated protein degradation (ERAD). Acts as a platform to recruit both UBQLN1 and VCP to the ER during ERAD.</text>
</comment>
<keyword evidence="7" id="KW-0472">Membrane</keyword>
<evidence type="ECO:0000256" key="7">
    <source>
        <dbReference type="SAM" id="Phobius"/>
    </source>
</evidence>
<gene>
    <name evidence="9" type="ORF">B0T24DRAFT_374785</name>
</gene>
<comment type="subcellular location">
    <subcellularLocation>
        <location evidence="1">Endoplasmic reticulum membrane</location>
        <topology evidence="1">Peripheral membrane protein</topology>
    </subcellularLocation>
</comment>
<feature type="compositionally biased region" description="Polar residues" evidence="6">
    <location>
        <begin position="456"/>
        <end position="466"/>
    </location>
</feature>
<dbReference type="Gene3D" id="3.40.30.10">
    <property type="entry name" value="Glutaredoxin"/>
    <property type="match status" value="1"/>
</dbReference>
<keyword evidence="7" id="KW-1133">Transmembrane helix</keyword>
<organism evidence="9 10">
    <name type="scientific">Lasiosphaeria ovina</name>
    <dbReference type="NCBI Taxonomy" id="92902"/>
    <lineage>
        <taxon>Eukaryota</taxon>
        <taxon>Fungi</taxon>
        <taxon>Dikarya</taxon>
        <taxon>Ascomycota</taxon>
        <taxon>Pezizomycotina</taxon>
        <taxon>Sordariomycetes</taxon>
        <taxon>Sordariomycetidae</taxon>
        <taxon>Sordariales</taxon>
        <taxon>Lasiosphaeriaceae</taxon>
        <taxon>Lasiosphaeria</taxon>
    </lineage>
</organism>